<protein>
    <recommendedName>
        <fullName evidence="3">GatB/YqeY domain-containing protein</fullName>
    </recommendedName>
</protein>
<dbReference type="Gene3D" id="1.10.1510.10">
    <property type="entry name" value="Uncharacterised protein YqeY/AIM41 PF09424, N-terminal domain"/>
    <property type="match status" value="1"/>
</dbReference>
<organism evidence="1 2">
    <name type="scientific">Megasphaera paucivorans</name>
    <dbReference type="NCBI Taxonomy" id="349095"/>
    <lineage>
        <taxon>Bacteria</taxon>
        <taxon>Bacillati</taxon>
        <taxon>Bacillota</taxon>
        <taxon>Negativicutes</taxon>
        <taxon>Veillonellales</taxon>
        <taxon>Veillonellaceae</taxon>
        <taxon>Megasphaera</taxon>
    </lineage>
</organism>
<dbReference type="RefSeq" id="WP_091649938.1">
    <property type="nucleotide sequence ID" value="NZ_FNHQ01000012.1"/>
</dbReference>
<evidence type="ECO:0000313" key="1">
    <source>
        <dbReference type="EMBL" id="SDM73289.1"/>
    </source>
</evidence>
<dbReference type="InterPro" id="IPR042184">
    <property type="entry name" value="YqeY/Aim41_N"/>
</dbReference>
<dbReference type="InterPro" id="IPR019004">
    <property type="entry name" value="YqeY/Aim41"/>
</dbReference>
<dbReference type="Proteomes" id="UP000199309">
    <property type="component" value="Unassembled WGS sequence"/>
</dbReference>
<accession>A0A1G9VM83</accession>
<dbReference type="GO" id="GO:0016884">
    <property type="term" value="F:carbon-nitrogen ligase activity, with glutamine as amido-N-donor"/>
    <property type="evidence" value="ECO:0007669"/>
    <property type="project" value="InterPro"/>
</dbReference>
<dbReference type="OrthoDB" id="9794041at2"/>
<proteinExistence type="predicted"/>
<dbReference type="SUPFAM" id="SSF89095">
    <property type="entry name" value="GatB/YqeY motif"/>
    <property type="match status" value="1"/>
</dbReference>
<reference evidence="1 2" key="1">
    <citation type="submission" date="2016-10" db="EMBL/GenBank/DDBJ databases">
        <authorList>
            <person name="de Groot N.N."/>
        </authorList>
    </citation>
    <scope>NUCLEOTIDE SEQUENCE [LARGE SCALE GENOMIC DNA]</scope>
    <source>
        <strain evidence="1 2">DSM 16981</strain>
    </source>
</reference>
<dbReference type="PANTHER" id="PTHR28055">
    <property type="entry name" value="ALTERED INHERITANCE OF MITOCHONDRIA PROTEIN 41, MITOCHONDRIAL"/>
    <property type="match status" value="1"/>
</dbReference>
<sequence>MSLKEILLQDMKEAMKAKESGKTALSVIRMIRSAIRNTEIDNKIELDDAGVGVIIAKEMKQRQESLEEFKKAGRDDLVEQTAAEMDILKKYMPRQLTSDELHQIVMDALAGKDMISLKMGDVMKIVMPLVKGKADGRMVSQAVKDVLQKNS</sequence>
<dbReference type="STRING" id="349095.SAMN05660299_01452"/>
<dbReference type="EMBL" id="FNHQ01000012">
    <property type="protein sequence ID" value="SDM73289.1"/>
    <property type="molecule type" value="Genomic_DNA"/>
</dbReference>
<dbReference type="Gene3D" id="1.10.10.410">
    <property type="match status" value="1"/>
</dbReference>
<dbReference type="InterPro" id="IPR023168">
    <property type="entry name" value="GatB_Yqey_C_2"/>
</dbReference>
<keyword evidence="2" id="KW-1185">Reference proteome</keyword>
<dbReference type="AlphaFoldDB" id="A0A1G9VM83"/>
<dbReference type="PANTHER" id="PTHR28055:SF1">
    <property type="entry name" value="ALTERED INHERITANCE OF MITOCHONDRIA PROTEIN 41, MITOCHONDRIAL"/>
    <property type="match status" value="1"/>
</dbReference>
<evidence type="ECO:0008006" key="3">
    <source>
        <dbReference type="Google" id="ProtNLM"/>
    </source>
</evidence>
<evidence type="ECO:0000313" key="2">
    <source>
        <dbReference type="Proteomes" id="UP000199309"/>
    </source>
</evidence>
<gene>
    <name evidence="1" type="ORF">SAMN05660299_01452</name>
</gene>
<dbReference type="InterPro" id="IPR003789">
    <property type="entry name" value="Asn/Gln_tRNA_amidoTrase-B-like"/>
</dbReference>
<name>A0A1G9VM83_9FIRM</name>
<dbReference type="Pfam" id="PF09424">
    <property type="entry name" value="YqeY"/>
    <property type="match status" value="1"/>
</dbReference>